<gene>
    <name evidence="8" type="ordered locus">CLOST_2528</name>
</gene>
<protein>
    <recommendedName>
        <fullName evidence="7">MPN domain-containing protein</fullName>
    </recommendedName>
</protein>
<keyword evidence="3" id="KW-0479">Metal-binding</keyword>
<comment type="similarity">
    <text evidence="1">Belongs to the UPF0758 family.</text>
</comment>
<dbReference type="Pfam" id="PF04002">
    <property type="entry name" value="RadC"/>
    <property type="match status" value="1"/>
</dbReference>
<dbReference type="PANTHER" id="PTHR30471:SF3">
    <property type="entry name" value="UPF0758 PROTEIN YEES-RELATED"/>
    <property type="match status" value="1"/>
</dbReference>
<evidence type="ECO:0000256" key="1">
    <source>
        <dbReference type="ARBA" id="ARBA00010243"/>
    </source>
</evidence>
<evidence type="ECO:0000256" key="6">
    <source>
        <dbReference type="ARBA" id="ARBA00023049"/>
    </source>
</evidence>
<dbReference type="eggNOG" id="COG2003">
    <property type="taxonomic scope" value="Bacteria"/>
</dbReference>
<keyword evidence="9" id="KW-1185">Reference proteome</keyword>
<dbReference type="KEGG" id="cst:CLOST_2528"/>
<evidence type="ECO:0000256" key="5">
    <source>
        <dbReference type="ARBA" id="ARBA00022833"/>
    </source>
</evidence>
<sequence length="159" mass="18110">MEEKHRNREKQRCARKRVEIVSLKMVRESTFLYDPRRISCPADGLMMAKMFLEDKDREEFIVITLDTKNQPTSVNVCSKGSLNASLVHPREVFKTAVISNAATVLLAHNHPSGNPEPSKEDIKITKRLNEAGKILGIKVLDHLIIGSDSYYSFKEQEKI</sequence>
<dbReference type="BioCyc" id="CSTI499177:GJE9-2621-MONOMER"/>
<dbReference type="EMBL" id="FP565809">
    <property type="protein sequence ID" value="CBH22643.1"/>
    <property type="molecule type" value="Genomic_DNA"/>
</dbReference>
<reference evidence="9" key="1">
    <citation type="journal article" date="2010" name="BMC Genomics">
        <title>Clostridium sticklandii, a specialist in amino acid degradation:revisiting its metabolism through its genome sequence.</title>
        <authorList>
            <person name="Fonknechten N."/>
            <person name="Chaussonnerie S."/>
            <person name="Tricot S."/>
            <person name="Lajus A."/>
            <person name="Andreesen J.R."/>
            <person name="Perchat N."/>
            <person name="Pelletier E."/>
            <person name="Gouyvenoux M."/>
            <person name="Barbe V."/>
            <person name="Salanoubat M."/>
            <person name="Le Paslier D."/>
            <person name="Weissenbach J."/>
            <person name="Cohen G.N."/>
            <person name="Kreimeyer A."/>
        </authorList>
    </citation>
    <scope>NUCLEOTIDE SEQUENCE [LARGE SCALE GENOMIC DNA]</scope>
    <source>
        <strain evidence="9">ATCC 12662 / DSM 519 / JCM 1433 / CCUG 9281 / NCIMB 10654 / HF</strain>
    </source>
</reference>
<evidence type="ECO:0000313" key="9">
    <source>
        <dbReference type="Proteomes" id="UP000007041"/>
    </source>
</evidence>
<organism evidence="8 9">
    <name type="scientific">Acetoanaerobium sticklandii (strain ATCC 12662 / DSM 519 / JCM 1433 / CCUG 9281 / NCIMB 10654 / HF)</name>
    <name type="common">Clostridium sticklandii</name>
    <dbReference type="NCBI Taxonomy" id="499177"/>
    <lineage>
        <taxon>Bacteria</taxon>
        <taxon>Bacillati</taxon>
        <taxon>Bacillota</taxon>
        <taxon>Clostridia</taxon>
        <taxon>Peptostreptococcales</taxon>
        <taxon>Filifactoraceae</taxon>
        <taxon>Acetoanaerobium</taxon>
    </lineage>
</organism>
<dbReference type="STRING" id="1511.CLOST_2528"/>
<dbReference type="InterPro" id="IPR020891">
    <property type="entry name" value="UPF0758_CS"/>
</dbReference>
<feature type="domain" description="MPN" evidence="7">
    <location>
        <begin position="37"/>
        <end position="159"/>
    </location>
</feature>
<keyword evidence="5" id="KW-0862">Zinc</keyword>
<dbReference type="PANTHER" id="PTHR30471">
    <property type="entry name" value="DNA REPAIR PROTEIN RADC"/>
    <property type="match status" value="1"/>
</dbReference>
<keyword evidence="2" id="KW-0645">Protease</keyword>
<dbReference type="PROSITE" id="PS01302">
    <property type="entry name" value="UPF0758"/>
    <property type="match status" value="1"/>
</dbReference>
<dbReference type="GO" id="GO:0006508">
    <property type="term" value="P:proteolysis"/>
    <property type="evidence" value="ECO:0007669"/>
    <property type="project" value="UniProtKB-KW"/>
</dbReference>
<dbReference type="GO" id="GO:0008237">
    <property type="term" value="F:metallopeptidase activity"/>
    <property type="evidence" value="ECO:0007669"/>
    <property type="project" value="UniProtKB-KW"/>
</dbReference>
<accession>E3PVU0</accession>
<evidence type="ECO:0000256" key="2">
    <source>
        <dbReference type="ARBA" id="ARBA00022670"/>
    </source>
</evidence>
<evidence type="ECO:0000256" key="3">
    <source>
        <dbReference type="ARBA" id="ARBA00022723"/>
    </source>
</evidence>
<dbReference type="AlphaFoldDB" id="E3PVU0"/>
<dbReference type="HOGENOM" id="CLU_073529_3_0_9"/>
<dbReference type="CDD" id="cd08071">
    <property type="entry name" value="MPN_DUF2466"/>
    <property type="match status" value="1"/>
</dbReference>
<dbReference type="PROSITE" id="PS50249">
    <property type="entry name" value="MPN"/>
    <property type="match status" value="1"/>
</dbReference>
<dbReference type="GO" id="GO:0046872">
    <property type="term" value="F:metal ion binding"/>
    <property type="evidence" value="ECO:0007669"/>
    <property type="project" value="UniProtKB-KW"/>
</dbReference>
<dbReference type="Gene3D" id="3.40.140.10">
    <property type="entry name" value="Cytidine Deaminase, domain 2"/>
    <property type="match status" value="1"/>
</dbReference>
<dbReference type="NCBIfam" id="TIGR00608">
    <property type="entry name" value="radc"/>
    <property type="match status" value="1"/>
</dbReference>
<dbReference type="InterPro" id="IPR001405">
    <property type="entry name" value="UPF0758"/>
</dbReference>
<name>E3PVU0_ACESD</name>
<dbReference type="InterPro" id="IPR025657">
    <property type="entry name" value="RadC_JAB"/>
</dbReference>
<evidence type="ECO:0000259" key="7">
    <source>
        <dbReference type="PROSITE" id="PS50249"/>
    </source>
</evidence>
<evidence type="ECO:0000256" key="4">
    <source>
        <dbReference type="ARBA" id="ARBA00022801"/>
    </source>
</evidence>
<keyword evidence="6" id="KW-0482">Metalloprotease</keyword>
<evidence type="ECO:0000313" key="8">
    <source>
        <dbReference type="EMBL" id="CBH22643.1"/>
    </source>
</evidence>
<dbReference type="InterPro" id="IPR037518">
    <property type="entry name" value="MPN"/>
</dbReference>
<proteinExistence type="inferred from homology"/>
<keyword evidence="4" id="KW-0378">Hydrolase</keyword>
<dbReference type="Proteomes" id="UP000007041">
    <property type="component" value="Chromosome"/>
</dbReference>